<proteinExistence type="predicted"/>
<protein>
    <submittedName>
        <fullName evidence="1">Uncharacterized protein</fullName>
    </submittedName>
</protein>
<dbReference type="Proteomes" id="UP001595630">
    <property type="component" value="Unassembled WGS sequence"/>
</dbReference>
<comment type="caution">
    <text evidence="1">The sequence shown here is derived from an EMBL/GenBank/DDBJ whole genome shotgun (WGS) entry which is preliminary data.</text>
</comment>
<reference evidence="2" key="1">
    <citation type="journal article" date="2019" name="Int. J. Syst. Evol. Microbiol.">
        <title>The Global Catalogue of Microorganisms (GCM) 10K type strain sequencing project: providing services to taxonomists for standard genome sequencing and annotation.</title>
        <authorList>
            <consortium name="The Broad Institute Genomics Platform"/>
            <consortium name="The Broad Institute Genome Sequencing Center for Infectious Disease"/>
            <person name="Wu L."/>
            <person name="Ma J."/>
        </authorList>
    </citation>
    <scope>NUCLEOTIDE SEQUENCE [LARGE SCALE GENOMIC DNA]</scope>
    <source>
        <strain evidence="2">KCTC 42447</strain>
    </source>
</reference>
<dbReference type="RefSeq" id="WP_386360545.1">
    <property type="nucleotide sequence ID" value="NZ_JBHRXZ010000002.1"/>
</dbReference>
<accession>A0ABV7T2G3</accession>
<dbReference type="EMBL" id="JBHRXZ010000002">
    <property type="protein sequence ID" value="MFC3606476.1"/>
    <property type="molecule type" value="Genomic_DNA"/>
</dbReference>
<evidence type="ECO:0000313" key="1">
    <source>
        <dbReference type="EMBL" id="MFC3606476.1"/>
    </source>
</evidence>
<evidence type="ECO:0000313" key="2">
    <source>
        <dbReference type="Proteomes" id="UP001595630"/>
    </source>
</evidence>
<name>A0ABV7T2G3_9GAMM</name>
<keyword evidence="2" id="KW-1185">Reference proteome</keyword>
<organism evidence="1 2">
    <name type="scientific">Stutzerimonas tarimensis</name>
    <dbReference type="NCBI Taxonomy" id="1507735"/>
    <lineage>
        <taxon>Bacteria</taxon>
        <taxon>Pseudomonadati</taxon>
        <taxon>Pseudomonadota</taxon>
        <taxon>Gammaproteobacteria</taxon>
        <taxon>Pseudomonadales</taxon>
        <taxon>Pseudomonadaceae</taxon>
        <taxon>Stutzerimonas</taxon>
    </lineage>
</organism>
<sequence length="103" mass="11450">MNIWALDKHQDIRHVLLLLAEQLGPDAFTLDLEASRDPCAVFLQHRAEQGVRAWLHVLGQAPGRYGLHLEYPATSETFDNLGLSSLVGVLAVHFDVSEIQPLP</sequence>
<gene>
    <name evidence="1" type="ORF">ACFOMF_01570</name>
</gene>